<dbReference type="OrthoDB" id="5499180at2"/>
<dbReference type="InterPro" id="IPR002938">
    <property type="entry name" value="FAD-bd"/>
</dbReference>
<dbReference type="PANTHER" id="PTHR13789">
    <property type="entry name" value="MONOOXYGENASE"/>
    <property type="match status" value="1"/>
</dbReference>
<evidence type="ECO:0000313" key="6">
    <source>
        <dbReference type="Proteomes" id="UP000285232"/>
    </source>
</evidence>
<feature type="region of interest" description="Disordered" evidence="3">
    <location>
        <begin position="407"/>
        <end position="426"/>
    </location>
</feature>
<sequence length="426" mass="45840">MRSLDIGIAGCGMAGLSAALLLHRQGHRITLYERFDEARPIGSGLMIQPTGMAVLSRLGLAQAVMAHGAQIDGLLGLNNEGETVLEAAYAHLGLLGAFGLGIHRASLFETLFGAVQEQDIVTRAGREVKGTSLAKGGRTLDFDDGGTSPPHELIVDALGVGSPLVPPTDAVLPFGALWATVDWPTGDVFDGRLLEQRYRRADRMVGLLPVGEGKAAFFWSLRGDEHADWQAEGMAAFRAEVCRLWPECEAIEPQLTESEQLTFARYAHRTSAAATGERIVHVGDSWHAASPQLGQGANMALLDAWGLAQAIRESDDLEAALRRYLALRASHVRLYQWLTRAFTPPFQSNSIWPAVFRDLFMAPASRIPPGPRLKAHLVAGLVGAQLDRMDLPLPDYETLGLVSGASPASTERASRTSSRAEALAQS</sequence>
<dbReference type="Pfam" id="PF01494">
    <property type="entry name" value="FAD_binding_3"/>
    <property type="match status" value="2"/>
</dbReference>
<feature type="domain" description="FAD-binding" evidence="4">
    <location>
        <begin position="193"/>
        <end position="312"/>
    </location>
</feature>
<dbReference type="InterPro" id="IPR036188">
    <property type="entry name" value="FAD/NAD-bd_sf"/>
</dbReference>
<dbReference type="Proteomes" id="UP000285232">
    <property type="component" value="Unassembled WGS sequence"/>
</dbReference>
<keyword evidence="2 5" id="KW-0503">Monooxygenase</keyword>
<dbReference type="PRINTS" id="PR00420">
    <property type="entry name" value="RNGMNOXGNASE"/>
</dbReference>
<evidence type="ECO:0000256" key="1">
    <source>
        <dbReference type="ARBA" id="ARBA00023002"/>
    </source>
</evidence>
<reference evidence="5 6" key="1">
    <citation type="journal article" date="2017" name="Int. J. Syst. Evol. Microbiol.">
        <title>Erythrobacter aquimixticola sp. nov., isolated from the junction between the ocean and a freshwater spring.</title>
        <authorList>
            <person name="Park S."/>
            <person name="Jung Y.T."/>
            <person name="Choi S.J."/>
            <person name="Yoon J.H."/>
        </authorList>
    </citation>
    <scope>NUCLEOTIDE SEQUENCE [LARGE SCALE GENOMIC DNA]</scope>
    <source>
        <strain evidence="5 6">JSSK-14</strain>
    </source>
</reference>
<dbReference type="GO" id="GO:0004497">
    <property type="term" value="F:monooxygenase activity"/>
    <property type="evidence" value="ECO:0007669"/>
    <property type="project" value="UniProtKB-KW"/>
</dbReference>
<dbReference type="RefSeq" id="WP_120046874.1">
    <property type="nucleotide sequence ID" value="NZ_RAHX01000001.1"/>
</dbReference>
<proteinExistence type="predicted"/>
<protein>
    <submittedName>
        <fullName evidence="5">FAD-dependent monooxygenase</fullName>
    </submittedName>
</protein>
<organism evidence="5 6">
    <name type="scientific">Aurantiacibacter aquimixticola</name>
    <dbReference type="NCBI Taxonomy" id="1958945"/>
    <lineage>
        <taxon>Bacteria</taxon>
        <taxon>Pseudomonadati</taxon>
        <taxon>Pseudomonadota</taxon>
        <taxon>Alphaproteobacteria</taxon>
        <taxon>Sphingomonadales</taxon>
        <taxon>Erythrobacteraceae</taxon>
        <taxon>Aurantiacibacter</taxon>
    </lineage>
</organism>
<dbReference type="PANTHER" id="PTHR13789:SF309">
    <property type="entry name" value="PUTATIVE (AFU_ORTHOLOGUE AFUA_6G14510)-RELATED"/>
    <property type="match status" value="1"/>
</dbReference>
<accession>A0A419RQC9</accession>
<name>A0A419RQC9_9SPHN</name>
<dbReference type="SUPFAM" id="SSF51905">
    <property type="entry name" value="FAD/NAD(P)-binding domain"/>
    <property type="match status" value="1"/>
</dbReference>
<feature type="domain" description="FAD-binding" evidence="4">
    <location>
        <begin position="5"/>
        <end position="78"/>
    </location>
</feature>
<keyword evidence="1" id="KW-0560">Oxidoreductase</keyword>
<dbReference type="Gene3D" id="3.30.9.30">
    <property type="match status" value="1"/>
</dbReference>
<dbReference type="GO" id="GO:0071949">
    <property type="term" value="F:FAD binding"/>
    <property type="evidence" value="ECO:0007669"/>
    <property type="project" value="InterPro"/>
</dbReference>
<keyword evidence="6" id="KW-1185">Reference proteome</keyword>
<gene>
    <name evidence="5" type="ORF">D6201_00205</name>
</gene>
<evidence type="ECO:0000256" key="3">
    <source>
        <dbReference type="SAM" id="MobiDB-lite"/>
    </source>
</evidence>
<dbReference type="AlphaFoldDB" id="A0A419RQC9"/>
<evidence type="ECO:0000313" key="5">
    <source>
        <dbReference type="EMBL" id="RJY07984.1"/>
    </source>
</evidence>
<evidence type="ECO:0000256" key="2">
    <source>
        <dbReference type="ARBA" id="ARBA00023033"/>
    </source>
</evidence>
<dbReference type="EMBL" id="RAHX01000001">
    <property type="protein sequence ID" value="RJY07984.1"/>
    <property type="molecule type" value="Genomic_DNA"/>
</dbReference>
<dbReference type="InterPro" id="IPR050493">
    <property type="entry name" value="FAD-dep_Monooxygenase_BioMet"/>
</dbReference>
<dbReference type="Gene3D" id="3.50.50.60">
    <property type="entry name" value="FAD/NAD(P)-binding domain"/>
    <property type="match status" value="1"/>
</dbReference>
<evidence type="ECO:0000259" key="4">
    <source>
        <dbReference type="Pfam" id="PF01494"/>
    </source>
</evidence>
<comment type="caution">
    <text evidence="5">The sequence shown here is derived from an EMBL/GenBank/DDBJ whole genome shotgun (WGS) entry which is preliminary data.</text>
</comment>